<keyword evidence="1" id="KW-0812">Transmembrane</keyword>
<evidence type="ECO:0000256" key="1">
    <source>
        <dbReference type="SAM" id="Phobius"/>
    </source>
</evidence>
<keyword evidence="4" id="KW-1185">Reference proteome</keyword>
<reference evidence="3 4" key="1">
    <citation type="submission" date="2017-06" db="EMBL/GenBank/DDBJ databases">
        <authorList>
            <person name="Kim H.J."/>
            <person name="Triplett B.A."/>
        </authorList>
    </citation>
    <scope>NUCLEOTIDE SEQUENCE [LARGE SCALE GENOMIC DNA]</scope>
    <source>
        <strain evidence="3 4">DSM 13116</strain>
    </source>
</reference>
<dbReference type="Proteomes" id="UP000198324">
    <property type="component" value="Unassembled WGS sequence"/>
</dbReference>
<keyword evidence="1" id="KW-0472">Membrane</keyword>
<feature type="transmembrane region" description="Helical" evidence="1">
    <location>
        <begin position="144"/>
        <end position="166"/>
    </location>
</feature>
<dbReference type="InterPro" id="IPR055385">
    <property type="entry name" value="GpJ_HDII-ins2"/>
</dbReference>
<dbReference type="RefSeq" id="WP_143337368.1">
    <property type="nucleotide sequence ID" value="NZ_FZOC01000004.1"/>
</dbReference>
<keyword evidence="1" id="KW-1133">Transmembrane helix</keyword>
<feature type="transmembrane region" description="Helical" evidence="1">
    <location>
        <begin position="107"/>
        <end position="132"/>
    </location>
</feature>
<dbReference type="SUPFAM" id="SSF49265">
    <property type="entry name" value="Fibronectin type III"/>
    <property type="match status" value="1"/>
</dbReference>
<dbReference type="OrthoDB" id="5447059at2"/>
<organism evidence="3 4">
    <name type="scientific">Humidesulfovibrio mexicanus</name>
    <dbReference type="NCBI Taxonomy" id="147047"/>
    <lineage>
        <taxon>Bacteria</taxon>
        <taxon>Pseudomonadati</taxon>
        <taxon>Thermodesulfobacteriota</taxon>
        <taxon>Desulfovibrionia</taxon>
        <taxon>Desulfovibrionales</taxon>
        <taxon>Desulfovibrionaceae</taxon>
        <taxon>Humidesulfovibrio</taxon>
    </lineage>
</organism>
<evidence type="ECO:0000313" key="4">
    <source>
        <dbReference type="Proteomes" id="UP000198324"/>
    </source>
</evidence>
<dbReference type="Pfam" id="PF24801">
    <property type="entry name" value="FNIII-A_GpJ"/>
    <property type="match status" value="1"/>
</dbReference>
<evidence type="ECO:0000313" key="3">
    <source>
        <dbReference type="EMBL" id="SNS00472.1"/>
    </source>
</evidence>
<feature type="domain" description="Tip attachment protein J HDII-ins2" evidence="2">
    <location>
        <begin position="284"/>
        <end position="413"/>
    </location>
</feature>
<gene>
    <name evidence="3" type="ORF">SAMN04488503_2296</name>
</gene>
<name>A0A239AYS8_9BACT</name>
<dbReference type="EMBL" id="FZOC01000004">
    <property type="protein sequence ID" value="SNS00472.1"/>
    <property type="molecule type" value="Genomic_DNA"/>
</dbReference>
<accession>A0A239AYS8</accession>
<sequence length="1428" mass="152156">MRKPHEAEAEYLPPAPVLSICPHPLKAAATTEVAPAGMTVAEMLYHFGYGYVLLPSCRVNLVIERLDGSSVELSKAQAFEFAPLPGDVIGVRVLPGKGGGKNPLSTIISIATIAASFYIPPSWGMTVGAGIFNTFGGMSMGTALLLGNVVVSGGIMLAGTLINSFLVSPPTSDIASAGGTTTESTSTTYSIAGSQNKMNRWGVVPQLLGGTFRIYPCHGAEPYTEVRGEDTYLRQLFVMYGPVKVEDMRIGETPLTDYTDYKIEVREGWMDDAPVTLYSDGKDVHQESLSLALPASAGWVSRRSNPDADELIFDVAFARFYRVNQSTGKYEELTVDFEVEISLAGAADWKPWNDAATNALSISGKFTSAYTKSFHMAVKHGQYDVRWRRITADDTTNYTFDTMTIATLRTITSRDPISTTSDLPPLCKIALVIKGSGQLNGIINQFNFLGTAYLPVWNEATAAFEMKTSNVPAWAYVNVLRGPANKKPTPDALIDTQAMLDWAAWTEAKGLHINAMVDTETTVREILLKIARVGRASSGKRDNLYAVVVDNEKTTYDQVLSPRNSWGFEGKVQLPDITHGVRCVFNNKEKNYVQDERLVYAPGYDESTASEFEELQLWGVDNAAEAWMSGQFHMANVRLRPEQFNAWMDWESLRCRRGSLIKCVHDVPMLGNGQGRIKALEYKDAEANPPDMRVTAITIDSKVTMEAGKVYAAAVRLYTGALMTTAVVTEPGDVSRLVMPGTEPILASAAPAVGDLLIFSEAERLGEDFVVTNIERGDDYTARLTLRHYAPGVQTADSGTIPAFNSNITRTVPTAQAAPGVPVIDAAASDESAMLRLADGTYVPGIAVSVHPGDGLAQTSAYQVRAREVGGAWGQPFSIGGDARTIHVDNVAEGNAYDVHIRAVSAEGIASAWAELAGLDVVGNTTPPPAPRDLAVQTTQTGLSATWTAAPAPWVSGYDIELDGAIIESGYAGDSKPLPAQTEGVHAVRVRSRDASGLLSPWVGAEVVVVAPSAPLVTASISGGNIRLAWEHRLGSFALASSEILHGDSLETSTPLGSGLSDTSIQVPGAAGAHKFWVRDTDTAGNTGPAGMVELVIRAPGAVAITPQVIDNNVLLAWTENAGTLPVVDCELRRGGTYPASTPIGRISGQFTTIFESAGGNYTYWITQRDKAGNDGTPASITVQVSQPPDYVLHADTASTFGGTLANALLDGGALLLPVDTTSTVAAKMTVGGWASRQAKADAGFPYRLEPTPAVASYQEVIDYGTILAGTKITVTQTSQAIHGSVALSCNLKVRASEADAWTDLGDVWGAYGTAFRYLQVTITATPDGGSNDLLRLTELRVRLDVKLKSDAGSAICDASDSGGTQVDFNVSFVDVQSITLTPAAGGAARYALYNFSDVVNPTGFKILLYDASGNRVSGTCSWSSKGV</sequence>
<dbReference type="InterPro" id="IPR036116">
    <property type="entry name" value="FN3_sf"/>
</dbReference>
<evidence type="ECO:0000259" key="2">
    <source>
        <dbReference type="Pfam" id="PF24801"/>
    </source>
</evidence>
<proteinExistence type="predicted"/>
<protein>
    <recommendedName>
        <fullName evidence="2">Tip attachment protein J HDII-ins2 domain-containing protein</fullName>
    </recommendedName>
</protein>